<feature type="non-terminal residue" evidence="2">
    <location>
        <position position="152"/>
    </location>
</feature>
<reference evidence="2" key="1">
    <citation type="submission" date="2023-01" db="EMBL/GenBank/DDBJ databases">
        <title>Genome assembly of the deep-sea coral Lophelia pertusa.</title>
        <authorList>
            <person name="Herrera S."/>
            <person name="Cordes E."/>
        </authorList>
    </citation>
    <scope>NUCLEOTIDE SEQUENCE</scope>
    <source>
        <strain evidence="2">USNM1676648</strain>
        <tissue evidence="2">Polyp</tissue>
    </source>
</reference>
<accession>A0A9X0CCA9</accession>
<evidence type="ECO:0000256" key="1">
    <source>
        <dbReference type="SAM" id="Phobius"/>
    </source>
</evidence>
<keyword evidence="1" id="KW-0472">Membrane</keyword>
<dbReference type="AlphaFoldDB" id="A0A9X0CCA9"/>
<dbReference type="Proteomes" id="UP001163046">
    <property type="component" value="Unassembled WGS sequence"/>
</dbReference>
<dbReference type="OrthoDB" id="5954077at2759"/>
<evidence type="ECO:0000313" key="3">
    <source>
        <dbReference type="Proteomes" id="UP001163046"/>
    </source>
</evidence>
<protein>
    <submittedName>
        <fullName evidence="2">Uncharacterized protein</fullName>
    </submittedName>
</protein>
<evidence type="ECO:0000313" key="2">
    <source>
        <dbReference type="EMBL" id="KAJ7308647.1"/>
    </source>
</evidence>
<keyword evidence="1" id="KW-0812">Transmembrane</keyword>
<keyword evidence="1" id="KW-1133">Transmembrane helix</keyword>
<organism evidence="2 3">
    <name type="scientific">Desmophyllum pertusum</name>
    <dbReference type="NCBI Taxonomy" id="174260"/>
    <lineage>
        <taxon>Eukaryota</taxon>
        <taxon>Metazoa</taxon>
        <taxon>Cnidaria</taxon>
        <taxon>Anthozoa</taxon>
        <taxon>Hexacorallia</taxon>
        <taxon>Scleractinia</taxon>
        <taxon>Caryophylliina</taxon>
        <taxon>Caryophylliidae</taxon>
        <taxon>Desmophyllum</taxon>
    </lineage>
</organism>
<gene>
    <name evidence="2" type="ORF">OS493_040383</name>
</gene>
<dbReference type="EMBL" id="MU828136">
    <property type="protein sequence ID" value="KAJ7308647.1"/>
    <property type="molecule type" value="Genomic_DNA"/>
</dbReference>
<sequence>RVEDCHTKSRSSSRRNKVHRNHQDLPLKFLTIKADVPEAEPFPAAKVEGDSLSQLNVLHDAVVLSKLHQRDRAKWITMDGIRDVHSRIHTFTGIFLMAIPSLAHVLVIFVPPLIDGTDLKYYPPSTFNFSKYPDHLNWTKFWGSCSCTRLDL</sequence>
<feature type="transmembrane region" description="Helical" evidence="1">
    <location>
        <begin position="91"/>
        <end position="114"/>
    </location>
</feature>
<name>A0A9X0CCA9_9CNID</name>
<proteinExistence type="predicted"/>
<keyword evidence="3" id="KW-1185">Reference proteome</keyword>
<comment type="caution">
    <text evidence="2">The sequence shown here is derived from an EMBL/GenBank/DDBJ whole genome shotgun (WGS) entry which is preliminary data.</text>
</comment>